<evidence type="ECO:0000313" key="1">
    <source>
        <dbReference type="EMBL" id="EAT85807.1"/>
    </source>
</evidence>
<dbReference type="KEGG" id="pno:SNOG_07156"/>
<dbReference type="RefSeq" id="XP_001797508.1">
    <property type="nucleotide sequence ID" value="XM_001797456.1"/>
</dbReference>
<proteinExistence type="predicted"/>
<accession>Q0UM58</accession>
<dbReference type="GeneID" id="5974398"/>
<organism evidence="1 2">
    <name type="scientific">Phaeosphaeria nodorum (strain SN15 / ATCC MYA-4574 / FGSC 10173)</name>
    <name type="common">Glume blotch fungus</name>
    <name type="synonym">Parastagonospora nodorum</name>
    <dbReference type="NCBI Taxonomy" id="321614"/>
    <lineage>
        <taxon>Eukaryota</taxon>
        <taxon>Fungi</taxon>
        <taxon>Dikarya</taxon>
        <taxon>Ascomycota</taxon>
        <taxon>Pezizomycotina</taxon>
        <taxon>Dothideomycetes</taxon>
        <taxon>Pleosporomycetidae</taxon>
        <taxon>Pleosporales</taxon>
        <taxon>Pleosporineae</taxon>
        <taxon>Phaeosphaeriaceae</taxon>
        <taxon>Parastagonospora</taxon>
    </lineage>
</organism>
<evidence type="ECO:0000313" key="2">
    <source>
        <dbReference type="Proteomes" id="UP000001055"/>
    </source>
</evidence>
<reference evidence="2" key="1">
    <citation type="journal article" date="2007" name="Plant Cell">
        <title>Dothideomycete-plant interactions illuminated by genome sequencing and EST analysis of the wheat pathogen Stagonospora nodorum.</title>
        <authorList>
            <person name="Hane J.K."/>
            <person name="Lowe R.G."/>
            <person name="Solomon P.S."/>
            <person name="Tan K.C."/>
            <person name="Schoch C.L."/>
            <person name="Spatafora J.W."/>
            <person name="Crous P.W."/>
            <person name="Kodira C."/>
            <person name="Birren B.W."/>
            <person name="Galagan J.E."/>
            <person name="Torriani S.F."/>
            <person name="McDonald B.A."/>
            <person name="Oliver R.P."/>
        </authorList>
    </citation>
    <scope>NUCLEOTIDE SEQUENCE [LARGE SCALE GENOMIC DNA]</scope>
    <source>
        <strain evidence="2">SN15 / ATCC MYA-4574 / FGSC 10173</strain>
    </source>
</reference>
<dbReference type="AlphaFoldDB" id="Q0UM58"/>
<sequence length="53" mass="5938">MCQFELPSCTAPSHLKFGLTRDKNTPASLPSRTPIIVKLTLEYPHVVTLKKQT</sequence>
<dbReference type="Proteomes" id="UP000001055">
    <property type="component" value="Unassembled WGS sequence"/>
</dbReference>
<protein>
    <submittedName>
        <fullName evidence="1">Uncharacterized protein</fullName>
    </submittedName>
</protein>
<dbReference type="InParanoid" id="Q0UM58"/>
<name>Q0UM58_PHANO</name>
<dbReference type="HOGENOM" id="CLU_3069453_0_0_1"/>
<gene>
    <name evidence="1" type="ORF">SNOG_07156</name>
</gene>
<dbReference type="EMBL" id="CH445334">
    <property type="protein sequence ID" value="EAT85807.1"/>
    <property type="molecule type" value="Genomic_DNA"/>
</dbReference>